<reference evidence="7" key="3">
    <citation type="submission" date="2015-04" db="UniProtKB">
        <authorList>
            <consortium name="EnsemblPlants"/>
        </authorList>
    </citation>
    <scope>IDENTIFICATION</scope>
</reference>
<dbReference type="InterPro" id="IPR050481">
    <property type="entry name" value="UDP-glycosyltransf_plant"/>
</dbReference>
<dbReference type="Gene3D" id="3.40.50.2000">
    <property type="entry name" value="Glycogen Phosphorylase B"/>
    <property type="match status" value="2"/>
</dbReference>
<feature type="region of interest" description="Disordered" evidence="6">
    <location>
        <begin position="298"/>
        <end position="317"/>
    </location>
</feature>
<dbReference type="eggNOG" id="KOG1192">
    <property type="taxonomic scope" value="Eukaryota"/>
</dbReference>
<reference evidence="8" key="2">
    <citation type="submission" date="2013-12" db="EMBL/GenBank/DDBJ databases">
        <authorList>
            <person name="Yu Y."/>
            <person name="Lee S."/>
            <person name="de Baynast K."/>
            <person name="Wissotski M."/>
            <person name="Liu L."/>
            <person name="Talag J."/>
            <person name="Goicoechea J."/>
            <person name="Angelova A."/>
            <person name="Jetty R."/>
            <person name="Kudrna D."/>
            <person name="Golser W."/>
            <person name="Rivera L."/>
            <person name="Zhang J."/>
            <person name="Wing R."/>
        </authorList>
    </citation>
    <scope>NUCLEOTIDE SEQUENCE</scope>
</reference>
<dbReference type="PROSITE" id="PS00375">
    <property type="entry name" value="UDPGT"/>
    <property type="match status" value="1"/>
</dbReference>
<dbReference type="Proteomes" id="UP000032180">
    <property type="component" value="Chromosome 2"/>
</dbReference>
<dbReference type="Pfam" id="PF00201">
    <property type="entry name" value="UDPGT"/>
    <property type="match status" value="1"/>
</dbReference>
<keyword evidence="2 4" id="KW-0328">Glycosyltransferase</keyword>
<dbReference type="Gramene" id="LPERR02G29950.1">
    <property type="protein sequence ID" value="LPERR02G29950.1"/>
    <property type="gene ID" value="LPERR02G29950"/>
</dbReference>
<feature type="compositionally biased region" description="Pro residues" evidence="6">
    <location>
        <begin position="301"/>
        <end position="312"/>
    </location>
</feature>
<sequence>MHAAVASQTRAAFSRADNSNTTVVSCHYSLLTTNSGDRRRSNSSISMAERGGGRLDVVMIPWLAFGHMIPFLELSKRLAARGHAVTFLSTPRNLARLPPLTTPANLSGQIRLHPLPMPAVDGLPEGAESTADVPPEKGELIKTACDLLAAPFAAFLAGDGERRKKKPDWIIIDFCYHWIPPIADEHKVPCAMFQILPAAMNALLGPRWANSKFPRNSREEFTVPPKWIPFDSTISFRRREADWAAAAFVPNSSGVPDAERFWRTEEGCRFIINRSCHEIEPPKMFEFLTELFHKPTVPSGLLPPPPPPPPTTTNPAVDDDDVSRWLDDQPPRSVIYVALGSEAPLTTTDLHELALGLELAGVRFLWALRNKSAGADEVLLLPEGFEERTRRRGVVWRSAWAAQVAALGHGAVGGFLTHCGWGSTIEALGFGIPMAMLPLVVDQGVIARAMAERGFGVEIATDDDDGGSFGRDGVAAAVRSVMVDGERRDLLVRNVKEMMGVVRDETRQEQYIDELVGYL</sequence>
<dbReference type="AlphaFoldDB" id="A0A0D9VMA8"/>
<name>A0A0D9VMA8_9ORYZ</name>
<dbReference type="PANTHER" id="PTHR48049:SF88">
    <property type="entry name" value="GLYCOSYLTRANSFERASE"/>
    <property type="match status" value="1"/>
</dbReference>
<dbReference type="InterPro" id="IPR002213">
    <property type="entry name" value="UDP_glucos_trans"/>
</dbReference>
<evidence type="ECO:0000313" key="8">
    <source>
        <dbReference type="Proteomes" id="UP000032180"/>
    </source>
</evidence>
<evidence type="ECO:0000256" key="4">
    <source>
        <dbReference type="RuleBase" id="RU003718"/>
    </source>
</evidence>
<evidence type="ECO:0000256" key="1">
    <source>
        <dbReference type="ARBA" id="ARBA00009995"/>
    </source>
</evidence>
<accession>A0A0D9VMA8</accession>
<dbReference type="SUPFAM" id="SSF53756">
    <property type="entry name" value="UDP-Glycosyltransferase/glycogen phosphorylase"/>
    <property type="match status" value="1"/>
</dbReference>
<evidence type="ECO:0000256" key="6">
    <source>
        <dbReference type="SAM" id="MobiDB-lite"/>
    </source>
</evidence>
<comment type="similarity">
    <text evidence="1 4">Belongs to the UDP-glycosyltransferase family.</text>
</comment>
<dbReference type="GO" id="GO:0035251">
    <property type="term" value="F:UDP-glucosyltransferase activity"/>
    <property type="evidence" value="ECO:0007669"/>
    <property type="project" value="InterPro"/>
</dbReference>
<keyword evidence="3 4" id="KW-0808">Transferase</keyword>
<evidence type="ECO:0000256" key="3">
    <source>
        <dbReference type="ARBA" id="ARBA00022679"/>
    </source>
</evidence>
<dbReference type="FunFam" id="3.40.50.2000:FF:000037">
    <property type="entry name" value="Glycosyltransferase"/>
    <property type="match status" value="1"/>
</dbReference>
<dbReference type="EC" id="2.4.1.-" evidence="5"/>
<reference evidence="7 8" key="1">
    <citation type="submission" date="2012-08" db="EMBL/GenBank/DDBJ databases">
        <title>Oryza genome evolution.</title>
        <authorList>
            <person name="Wing R.A."/>
        </authorList>
    </citation>
    <scope>NUCLEOTIDE SEQUENCE</scope>
</reference>
<dbReference type="FunFam" id="3.40.50.2000:FF:000088">
    <property type="entry name" value="Glycosyltransferase"/>
    <property type="match status" value="1"/>
</dbReference>
<evidence type="ECO:0000313" key="7">
    <source>
        <dbReference type="EnsemblPlants" id="LPERR02G29950.1"/>
    </source>
</evidence>
<dbReference type="EnsemblPlants" id="LPERR02G29950.1">
    <property type="protein sequence ID" value="LPERR02G29950.1"/>
    <property type="gene ID" value="LPERR02G29950"/>
</dbReference>
<dbReference type="HOGENOM" id="CLU_001724_2_3_1"/>
<dbReference type="InterPro" id="IPR035595">
    <property type="entry name" value="UDP_glycos_trans_CS"/>
</dbReference>
<evidence type="ECO:0000256" key="5">
    <source>
        <dbReference type="RuleBase" id="RU362057"/>
    </source>
</evidence>
<dbReference type="PANTHER" id="PTHR48049">
    <property type="entry name" value="GLYCOSYLTRANSFERASE"/>
    <property type="match status" value="1"/>
</dbReference>
<evidence type="ECO:0000256" key="2">
    <source>
        <dbReference type="ARBA" id="ARBA00022676"/>
    </source>
</evidence>
<keyword evidence="8" id="KW-1185">Reference proteome</keyword>
<protein>
    <recommendedName>
        <fullName evidence="5">Glycosyltransferase</fullName>
        <ecNumber evidence="5">2.4.1.-</ecNumber>
    </recommendedName>
</protein>
<organism evidence="7 8">
    <name type="scientific">Leersia perrieri</name>
    <dbReference type="NCBI Taxonomy" id="77586"/>
    <lineage>
        <taxon>Eukaryota</taxon>
        <taxon>Viridiplantae</taxon>
        <taxon>Streptophyta</taxon>
        <taxon>Embryophyta</taxon>
        <taxon>Tracheophyta</taxon>
        <taxon>Spermatophyta</taxon>
        <taxon>Magnoliopsida</taxon>
        <taxon>Liliopsida</taxon>
        <taxon>Poales</taxon>
        <taxon>Poaceae</taxon>
        <taxon>BOP clade</taxon>
        <taxon>Oryzoideae</taxon>
        <taxon>Oryzeae</taxon>
        <taxon>Oryzinae</taxon>
        <taxon>Leersia</taxon>
    </lineage>
</organism>
<dbReference type="CDD" id="cd03784">
    <property type="entry name" value="GT1_Gtf-like"/>
    <property type="match status" value="1"/>
</dbReference>
<proteinExistence type="inferred from homology"/>
<dbReference type="STRING" id="77586.A0A0D9VMA8"/>